<dbReference type="Gene3D" id="1.50.10.20">
    <property type="match status" value="1"/>
</dbReference>
<dbReference type="SMART" id="SM00382">
    <property type="entry name" value="AAA"/>
    <property type="match status" value="1"/>
</dbReference>
<dbReference type="EMBL" id="JAFEUC010000008">
    <property type="protein sequence ID" value="MBM7078269.1"/>
    <property type="molecule type" value="Genomic_DNA"/>
</dbReference>
<organism evidence="2 3">
    <name type="scientific">Micromonospora humida</name>
    <dbReference type="NCBI Taxonomy" id="2809018"/>
    <lineage>
        <taxon>Bacteria</taxon>
        <taxon>Bacillati</taxon>
        <taxon>Actinomycetota</taxon>
        <taxon>Actinomycetes</taxon>
        <taxon>Micromonosporales</taxon>
        <taxon>Micromonosporaceae</taxon>
        <taxon>Micromonospora</taxon>
    </lineage>
</organism>
<proteinExistence type="predicted"/>
<evidence type="ECO:0000259" key="1">
    <source>
        <dbReference type="SMART" id="SM00382"/>
    </source>
</evidence>
<comment type="caution">
    <text evidence="2">The sequence shown here is derived from an EMBL/GenBank/DDBJ whole genome shotgun (WGS) entry which is preliminary data.</text>
</comment>
<dbReference type="InterPro" id="IPR003593">
    <property type="entry name" value="AAA+_ATPase"/>
</dbReference>
<dbReference type="CDD" id="cd01120">
    <property type="entry name" value="RecA-like_superfamily"/>
    <property type="match status" value="1"/>
</dbReference>
<dbReference type="InterPro" id="IPR027417">
    <property type="entry name" value="P-loop_NTPase"/>
</dbReference>
<gene>
    <name evidence="2" type="ORF">JQX11_18250</name>
</gene>
<accession>A0ABS2IYM4</accession>
<dbReference type="RefSeq" id="WP_204926161.1">
    <property type="nucleotide sequence ID" value="NZ_JAFEUC010000008.1"/>
</dbReference>
<name>A0ABS2IYM4_9ACTN</name>
<dbReference type="InterPro" id="IPR008930">
    <property type="entry name" value="Terpenoid_cyclase/PrenylTrfase"/>
</dbReference>
<evidence type="ECO:0000313" key="2">
    <source>
        <dbReference type="EMBL" id="MBM7078269.1"/>
    </source>
</evidence>
<sequence>MSDGVYARWEAVEALAPEAGAYDVLLAARSDLIRQRDELLAGREAALSFRKPSIQFRDRTDELVIEVQAVGGAVYVRLTPEVIRAAVDHRDTTPLDLLAAGLLARGTLERGWRPQRVGQAHAPGPETRAYYERMYRSTPASARVEGHLDVGNDVVVIGDPGSGKSALAAIVADRWLGAGGGMVWLNLTDPADGPESILGALLRHPANQRRHHLLVLENLHANLLILDEVFAVRARLRGEFGLTVQVLATSWKSAGALLRGSDPTRDLHQVQAEGRDLVRQLLADSGIGEADQRAIRLLAEEDAHIALTAIDLYGRDGRVPTEADLQEHYTRQVDAPGERRMLYVLSCLGVLELPLSTREAAQFGTVPQRLRGLDLIHQVDGAYQVGPRRRAKLVMNHARHHWDADRLWKRPEQIVWLHLQRGGERMMKAMLSRLDRLVSPGEARRDELYLLTTWDHLGQLGKWLRRQTANDRTWGGNLGAAVFAASALAQLNHVDSWRQIAEVVRDTWRYDDPDQDLPVPAGANTEDHQDFVEIKAAMAEEDALLGPAPHLAGLTAEDLDTDLMYRNWVLGLLLGFEGSAPPEAHDEQRITRLVEMAEQAAEDDGNFYPARVPWVTARVVLGLCQAGLRLETPVVHKACQWLLRGVDEGGPLGGWWRSGTGTWNRAEATTAMCLSALTRAGVARNPSIETAYAWLIGREAEWTIPGREIDLAQVLEATLLCTESTTGTHEHLKTLFSRMKQELRGTRRLPGGPEERLRLPFVASQLADTLWQVVQMESLKLYGDVFNDGWPQTPVEPVPGAAPEPDGHHRGNTLTTRQLAEWQQGVEQIRQTIREQIAKRDGTIRTRAVVQVIERYQEFRAQIAALQRQLHADVDRDVLRQINKLGREVCGAAWYPPWPFDTTGDDPDDEPDGDR</sequence>
<evidence type="ECO:0000313" key="3">
    <source>
        <dbReference type="Proteomes" id="UP001518872"/>
    </source>
</evidence>
<reference evidence="2 3" key="1">
    <citation type="submission" date="2021-02" db="EMBL/GenBank/DDBJ databases">
        <authorList>
            <person name="Ra J.-S."/>
        </authorList>
    </citation>
    <scope>NUCLEOTIDE SEQUENCE [LARGE SCALE GENOMIC DNA]</scope>
    <source>
        <strain evidence="2 3">MMS20-R1-14</strain>
    </source>
</reference>
<dbReference type="Proteomes" id="UP001518872">
    <property type="component" value="Unassembled WGS sequence"/>
</dbReference>
<dbReference type="SUPFAM" id="SSF48239">
    <property type="entry name" value="Terpenoid cyclases/Protein prenyltransferases"/>
    <property type="match status" value="1"/>
</dbReference>
<feature type="domain" description="AAA+ ATPase" evidence="1">
    <location>
        <begin position="150"/>
        <end position="311"/>
    </location>
</feature>
<dbReference type="SUPFAM" id="SSF52540">
    <property type="entry name" value="P-loop containing nucleoside triphosphate hydrolases"/>
    <property type="match status" value="1"/>
</dbReference>
<keyword evidence="3" id="KW-1185">Reference proteome</keyword>
<protein>
    <recommendedName>
        <fullName evidence="1">AAA+ ATPase domain-containing protein</fullName>
    </recommendedName>
</protein>